<name>A0A1S0UD66_LOALO</name>
<dbReference type="GeneID" id="9937870"/>
<dbReference type="CTD" id="9937870"/>
<accession>A0A1S0UD66</accession>
<protein>
    <submittedName>
        <fullName evidence="1">Uncharacterized protein</fullName>
    </submittedName>
</protein>
<reference evidence="1" key="1">
    <citation type="submission" date="2012-04" db="EMBL/GenBank/DDBJ databases">
        <title>The Genome Sequence of Loa loa.</title>
        <authorList>
            <consortium name="The Broad Institute Genome Sequencing Platform"/>
            <consortium name="Broad Institute Genome Sequencing Center for Infectious Disease"/>
            <person name="Nutman T.B."/>
            <person name="Fink D.L."/>
            <person name="Russ C."/>
            <person name="Young S."/>
            <person name="Zeng Q."/>
            <person name="Gargeya S."/>
            <person name="Alvarado L."/>
            <person name="Berlin A."/>
            <person name="Chapman S.B."/>
            <person name="Chen Z."/>
            <person name="Freedman E."/>
            <person name="Gellesch M."/>
            <person name="Goldberg J."/>
            <person name="Griggs A."/>
            <person name="Gujja S."/>
            <person name="Heilman E.R."/>
            <person name="Heiman D."/>
            <person name="Howarth C."/>
            <person name="Mehta T."/>
            <person name="Neiman D."/>
            <person name="Pearson M."/>
            <person name="Roberts A."/>
            <person name="Saif S."/>
            <person name="Shea T."/>
            <person name="Shenoy N."/>
            <person name="Sisk P."/>
            <person name="Stolte C."/>
            <person name="Sykes S."/>
            <person name="White J."/>
            <person name="Yandava C."/>
            <person name="Haas B."/>
            <person name="Henn M.R."/>
            <person name="Nusbaum C."/>
            <person name="Birren B."/>
        </authorList>
    </citation>
    <scope>NUCLEOTIDE SEQUENCE [LARGE SCALE GENOMIC DNA]</scope>
</reference>
<dbReference type="InParanoid" id="A0A1S0UD66"/>
<organism evidence="1">
    <name type="scientific">Loa loa</name>
    <name type="common">Eye worm</name>
    <name type="synonym">Filaria loa</name>
    <dbReference type="NCBI Taxonomy" id="7209"/>
    <lineage>
        <taxon>Eukaryota</taxon>
        <taxon>Metazoa</taxon>
        <taxon>Ecdysozoa</taxon>
        <taxon>Nematoda</taxon>
        <taxon>Chromadorea</taxon>
        <taxon>Rhabditida</taxon>
        <taxon>Spirurina</taxon>
        <taxon>Spiruromorpha</taxon>
        <taxon>Filarioidea</taxon>
        <taxon>Onchocercidae</taxon>
        <taxon>Loa</taxon>
    </lineage>
</organism>
<dbReference type="EMBL" id="JH712083">
    <property type="protein sequence ID" value="EFO27981.1"/>
    <property type="molecule type" value="Genomic_DNA"/>
</dbReference>
<evidence type="ECO:0000313" key="1">
    <source>
        <dbReference type="EMBL" id="EFO27981.1"/>
    </source>
</evidence>
<proteinExistence type="predicted"/>
<dbReference type="KEGG" id="loa:LOAG_00489"/>
<dbReference type="AlphaFoldDB" id="A0A1S0UD66"/>
<sequence>MNLEFPSCERSPASKKQSVKRNQYLFRDERTTLIDFVVARPESTERFKTSDRILFLVERTSRIQNTLAIRKSSLKCPKDGWIIQSLQLFISPIHNQQEELPYRRKGQCKGKLFFHIAEKFADKKCLKRLALNLRIS</sequence>
<gene>
    <name evidence="1" type="ORF">LOAG_00489</name>
</gene>
<dbReference type="RefSeq" id="XP_003136077.1">
    <property type="nucleotide sequence ID" value="XM_003136029.1"/>
</dbReference>